<sequence length="160" mass="17485">MWSVTDSHPDTRGACPYVCIKPSPMTNIFPCPSRLLPVRRSARPPLQAALRTSPPADDSLAPPPNEADAAFHSVRFSVPTPGGAAVIDTSDAANLVVPEPSPVSPPQQDAYAAFALCDDEEEGYPDFRVDHQSRNHLSRRAVPLPAIARKPRIVYHRQRM</sequence>
<accession>A0AAE0FZ02</accession>
<comment type="caution">
    <text evidence="2">The sequence shown here is derived from an EMBL/GenBank/DDBJ whole genome shotgun (WGS) entry which is preliminary data.</text>
</comment>
<evidence type="ECO:0000313" key="2">
    <source>
        <dbReference type="EMBL" id="KAK3268215.1"/>
    </source>
</evidence>
<feature type="region of interest" description="Disordered" evidence="1">
    <location>
        <begin position="46"/>
        <end position="68"/>
    </location>
</feature>
<evidence type="ECO:0000313" key="3">
    <source>
        <dbReference type="Proteomes" id="UP001190700"/>
    </source>
</evidence>
<dbReference type="EMBL" id="LGRX02011957">
    <property type="protein sequence ID" value="KAK3268215.1"/>
    <property type="molecule type" value="Genomic_DNA"/>
</dbReference>
<reference evidence="2 3" key="1">
    <citation type="journal article" date="2015" name="Genome Biol. Evol.">
        <title>Comparative Genomics of a Bacterivorous Green Alga Reveals Evolutionary Causalities and Consequences of Phago-Mixotrophic Mode of Nutrition.</title>
        <authorList>
            <person name="Burns J.A."/>
            <person name="Paasch A."/>
            <person name="Narechania A."/>
            <person name="Kim E."/>
        </authorList>
    </citation>
    <scope>NUCLEOTIDE SEQUENCE [LARGE SCALE GENOMIC DNA]</scope>
    <source>
        <strain evidence="2 3">PLY_AMNH</strain>
    </source>
</reference>
<protein>
    <submittedName>
        <fullName evidence="2">Uncharacterized protein</fullName>
    </submittedName>
</protein>
<keyword evidence="3" id="KW-1185">Reference proteome</keyword>
<dbReference type="AlphaFoldDB" id="A0AAE0FZ02"/>
<proteinExistence type="predicted"/>
<gene>
    <name evidence="2" type="ORF">CYMTET_23264</name>
</gene>
<name>A0AAE0FZ02_9CHLO</name>
<evidence type="ECO:0000256" key="1">
    <source>
        <dbReference type="SAM" id="MobiDB-lite"/>
    </source>
</evidence>
<dbReference type="Proteomes" id="UP001190700">
    <property type="component" value="Unassembled WGS sequence"/>
</dbReference>
<organism evidence="2 3">
    <name type="scientific">Cymbomonas tetramitiformis</name>
    <dbReference type="NCBI Taxonomy" id="36881"/>
    <lineage>
        <taxon>Eukaryota</taxon>
        <taxon>Viridiplantae</taxon>
        <taxon>Chlorophyta</taxon>
        <taxon>Pyramimonadophyceae</taxon>
        <taxon>Pyramimonadales</taxon>
        <taxon>Pyramimonadaceae</taxon>
        <taxon>Cymbomonas</taxon>
    </lineage>
</organism>